<feature type="repeat" description="ANK" evidence="3">
    <location>
        <begin position="258"/>
        <end position="290"/>
    </location>
</feature>
<dbReference type="PANTHER" id="PTHR24126">
    <property type="entry name" value="ANKYRIN REPEAT, PH AND SEC7 DOMAIN CONTAINING PROTEIN SECG-RELATED"/>
    <property type="match status" value="1"/>
</dbReference>
<dbReference type="PROSITE" id="PS50088">
    <property type="entry name" value="ANK_REPEAT"/>
    <property type="match status" value="2"/>
</dbReference>
<dbReference type="SUPFAM" id="SSF48403">
    <property type="entry name" value="Ankyrin repeat"/>
    <property type="match status" value="1"/>
</dbReference>
<feature type="compositionally biased region" description="Polar residues" evidence="4">
    <location>
        <begin position="168"/>
        <end position="177"/>
    </location>
</feature>
<keyword evidence="6" id="KW-1185">Reference proteome</keyword>
<gene>
    <name evidence="5" type="ORF">SI7747_10013129</name>
</gene>
<dbReference type="PROSITE" id="PS50297">
    <property type="entry name" value="ANK_REP_REGION"/>
    <property type="match status" value="1"/>
</dbReference>
<feature type="compositionally biased region" description="Basic and acidic residues" evidence="4">
    <location>
        <begin position="124"/>
        <end position="146"/>
    </location>
</feature>
<dbReference type="Proteomes" id="UP001189122">
    <property type="component" value="Unassembled WGS sequence"/>
</dbReference>
<evidence type="ECO:0000256" key="4">
    <source>
        <dbReference type="SAM" id="MobiDB-lite"/>
    </source>
</evidence>
<name>A0A7I8J940_SPIIN</name>
<feature type="repeat" description="ANK" evidence="3">
    <location>
        <begin position="291"/>
        <end position="323"/>
    </location>
</feature>
<dbReference type="Gene3D" id="1.25.40.20">
    <property type="entry name" value="Ankyrin repeat-containing domain"/>
    <property type="match status" value="1"/>
</dbReference>
<dbReference type="AlphaFoldDB" id="A0A7I8J940"/>
<keyword evidence="1" id="KW-0677">Repeat</keyword>
<evidence type="ECO:0000313" key="5">
    <source>
        <dbReference type="EMBL" id="CAA2627476.1"/>
    </source>
</evidence>
<dbReference type="SMART" id="SM00248">
    <property type="entry name" value="ANK"/>
    <property type="match status" value="3"/>
</dbReference>
<proteinExistence type="predicted"/>
<reference evidence="5 6" key="1">
    <citation type="submission" date="2019-12" db="EMBL/GenBank/DDBJ databases">
        <authorList>
            <person name="Scholz U."/>
            <person name="Mascher M."/>
            <person name="Fiebig A."/>
        </authorList>
    </citation>
    <scope>NUCLEOTIDE SEQUENCE</scope>
</reference>
<keyword evidence="2 3" id="KW-0040">ANK repeat</keyword>
<dbReference type="InterPro" id="IPR002110">
    <property type="entry name" value="Ankyrin_rpt"/>
</dbReference>
<evidence type="ECO:0000313" key="6">
    <source>
        <dbReference type="Proteomes" id="UP001189122"/>
    </source>
</evidence>
<protein>
    <submittedName>
        <fullName evidence="5">Uncharacterized protein</fullName>
    </submittedName>
</protein>
<dbReference type="InterPro" id="IPR036770">
    <property type="entry name" value="Ankyrin_rpt-contain_sf"/>
</dbReference>
<organism evidence="5">
    <name type="scientific">Spirodela intermedia</name>
    <name type="common">Intermediate duckweed</name>
    <dbReference type="NCBI Taxonomy" id="51605"/>
    <lineage>
        <taxon>Eukaryota</taxon>
        <taxon>Viridiplantae</taxon>
        <taxon>Streptophyta</taxon>
        <taxon>Embryophyta</taxon>
        <taxon>Tracheophyta</taxon>
        <taxon>Spermatophyta</taxon>
        <taxon>Magnoliopsida</taxon>
        <taxon>Liliopsida</taxon>
        <taxon>Araceae</taxon>
        <taxon>Lemnoideae</taxon>
        <taxon>Spirodela</taxon>
    </lineage>
</organism>
<evidence type="ECO:0000256" key="3">
    <source>
        <dbReference type="PROSITE-ProRule" id="PRU00023"/>
    </source>
</evidence>
<accession>A0A7I8J940</accession>
<evidence type="ECO:0000256" key="1">
    <source>
        <dbReference type="ARBA" id="ARBA00022737"/>
    </source>
</evidence>
<feature type="compositionally biased region" description="Acidic residues" evidence="4">
    <location>
        <begin position="150"/>
        <end position="164"/>
    </location>
</feature>
<feature type="region of interest" description="Disordered" evidence="4">
    <location>
        <begin position="222"/>
        <end position="247"/>
    </location>
</feature>
<dbReference type="Pfam" id="PF13637">
    <property type="entry name" value="Ank_4"/>
    <property type="match status" value="1"/>
</dbReference>
<dbReference type="EMBL" id="CACRZD030000010">
    <property type="protein sequence ID" value="CAA6666736.1"/>
    <property type="molecule type" value="Genomic_DNA"/>
</dbReference>
<evidence type="ECO:0000256" key="2">
    <source>
        <dbReference type="ARBA" id="ARBA00023043"/>
    </source>
</evidence>
<sequence length="391" mass="42612">MVVSSPSPPSSPAGFLVRPALSSHQPVSSTAFLKALFPLGIRRRRASPSRIVATSASYGYNSPPPSRMTRFIPGCRSSTSRGTLILGDGKIYEDEESVVGDCLVFEEGAFEVGDPLGSLDSDGSGERIEEASASKAHCGSEGRESGAGEVEGDGGGDQHDEEGEACPSLSQFSSTPPVTFPLHPKGGWSSHSFRWEGVTKEPRLAIKDESLDRISNFFNSRDYVPEENDDDKKPGSSSPRRKNSLEQRIPNLADATSSKWLPLHAFAASGEFYLLDALLKHNVDVNAPDKDGATLMHYAVLNASTQIIKILLLYDVDIDLPDEAFFLWVLFSGRLDPLHLAVQTLRTDVVRLLLIKGWMDALDLCLHSGHHLRTFELIKLLKEPTRSKPTG</sequence>
<dbReference type="PANTHER" id="PTHR24126:SF41">
    <property type="entry name" value="ANKYRIN REPEAT DOMAIN-CONTAINING PROTEIN, CHLOROPLASTIC-LIKE"/>
    <property type="match status" value="1"/>
</dbReference>
<dbReference type="EMBL" id="LR743597">
    <property type="protein sequence ID" value="CAA2627476.1"/>
    <property type="molecule type" value="Genomic_DNA"/>
</dbReference>
<feature type="region of interest" description="Disordered" evidence="4">
    <location>
        <begin position="114"/>
        <end position="183"/>
    </location>
</feature>